<dbReference type="EMBL" id="KB207112">
    <property type="protein sequence ID" value="ELP84491.1"/>
    <property type="molecule type" value="Genomic_DNA"/>
</dbReference>
<accession>A0A0A1TVQ0</accession>
<evidence type="ECO:0000313" key="2">
    <source>
        <dbReference type="Proteomes" id="UP000014680"/>
    </source>
</evidence>
<dbReference type="OMA" id="KSCELDG"/>
<evidence type="ECO:0000313" key="1">
    <source>
        <dbReference type="EMBL" id="ELP84491.1"/>
    </source>
</evidence>
<dbReference type="AlphaFoldDB" id="A0A0A1TVQ0"/>
<dbReference type="VEuPathDB" id="AmoebaDB:EIN_169060"/>
<dbReference type="RefSeq" id="XP_004183837.1">
    <property type="nucleotide sequence ID" value="XM_004183789.1"/>
</dbReference>
<dbReference type="Proteomes" id="UP000014680">
    <property type="component" value="Unassembled WGS sequence"/>
</dbReference>
<dbReference type="KEGG" id="eiv:EIN_169060"/>
<dbReference type="GeneID" id="14883584"/>
<keyword evidence="2" id="KW-1185">Reference proteome</keyword>
<name>A0A0A1TVQ0_ENTIV</name>
<reference evidence="1 2" key="1">
    <citation type="submission" date="2012-10" db="EMBL/GenBank/DDBJ databases">
        <authorList>
            <person name="Zafar N."/>
            <person name="Inman J."/>
            <person name="Hall N."/>
            <person name="Lorenzi H."/>
            <person name="Caler E."/>
        </authorList>
    </citation>
    <scope>NUCLEOTIDE SEQUENCE [LARGE SCALE GENOMIC DNA]</scope>
    <source>
        <strain evidence="1 2">IP1</strain>
    </source>
</reference>
<organism evidence="1 2">
    <name type="scientific">Entamoeba invadens IP1</name>
    <dbReference type="NCBI Taxonomy" id="370355"/>
    <lineage>
        <taxon>Eukaryota</taxon>
        <taxon>Amoebozoa</taxon>
        <taxon>Evosea</taxon>
        <taxon>Archamoebae</taxon>
        <taxon>Mastigamoebida</taxon>
        <taxon>Entamoebidae</taxon>
        <taxon>Entamoeba</taxon>
    </lineage>
</organism>
<gene>
    <name evidence="1" type="ORF">EIN_169060</name>
</gene>
<sequence>MIYLLTLFTLTLSFELPVQQQISNTFPTVWEDFGILRCDKSCELDGQVMELKTEEEGLYYIKVGELFTSFPISSGKDKNIGGVLYISLGLDNVENIGIDKNTTSNTITVQTITGKPFPTTKLEKRPPVEEEKSFFRKYWPWLLGAGVLFFFLSK</sequence>
<proteinExistence type="predicted"/>
<protein>
    <submittedName>
        <fullName evidence="1">Uncharacterized protein</fullName>
    </submittedName>
</protein>